<name>A0A0A2TJD2_9BACI</name>
<dbReference type="eggNOG" id="COG3465">
    <property type="taxonomic scope" value="Bacteria"/>
</dbReference>
<protein>
    <recommendedName>
        <fullName evidence="3">YwgA</fullName>
    </recommendedName>
</protein>
<dbReference type="OrthoDB" id="5507947at2"/>
<organism evidence="1 2">
    <name type="scientific">Pontibacillus yanchengensis Y32</name>
    <dbReference type="NCBI Taxonomy" id="1385514"/>
    <lineage>
        <taxon>Bacteria</taxon>
        <taxon>Bacillati</taxon>
        <taxon>Bacillota</taxon>
        <taxon>Bacilli</taxon>
        <taxon>Bacillales</taxon>
        <taxon>Bacillaceae</taxon>
        <taxon>Pontibacillus</taxon>
    </lineage>
</organism>
<keyword evidence="2" id="KW-1185">Reference proteome</keyword>
<reference evidence="1 2" key="1">
    <citation type="journal article" date="2015" name="Stand. Genomic Sci.">
        <title>High quality draft genome sequence of the moderately halophilic bacterium Pontibacillus yanchengensis Y32(T) and comparison among Pontibacillus genomes.</title>
        <authorList>
            <person name="Huang J."/>
            <person name="Qiao Z.X."/>
            <person name="Tang J.W."/>
            <person name="Wang G."/>
        </authorList>
    </citation>
    <scope>NUCLEOTIDE SEQUENCE [LARGE SCALE GENOMIC DNA]</scope>
    <source>
        <strain evidence="1 2">Y32</strain>
    </source>
</reference>
<dbReference type="Proteomes" id="UP000030147">
    <property type="component" value="Unassembled WGS sequence"/>
</dbReference>
<evidence type="ECO:0000313" key="2">
    <source>
        <dbReference type="Proteomes" id="UP000030147"/>
    </source>
</evidence>
<comment type="caution">
    <text evidence="1">The sequence shown here is derived from an EMBL/GenBank/DDBJ whole genome shotgun (WGS) entry which is preliminary data.</text>
</comment>
<sequence>MLNDHAKLVKFFSQCDEVVGRKRLQKMIYILKKAGFPFEERYQFHFYGPYSEELTLRVEELCNLGFLQETWEKKSNYSQYRYALTEGGEEFLEHYPNMTFPRMTGLIEGMNGKSSRFLELVSTMMYFDDLTREEVEEKVQAVKSKQNYTEEELQEAWSFIDRMLQQ</sequence>
<evidence type="ECO:0008006" key="3">
    <source>
        <dbReference type="Google" id="ProtNLM"/>
    </source>
</evidence>
<accession>A0A0A2TJD2</accession>
<proteinExistence type="predicted"/>
<gene>
    <name evidence="1" type="ORF">N782_09040</name>
</gene>
<dbReference type="STRING" id="1385514.N782_09040"/>
<dbReference type="RefSeq" id="WP_036815768.1">
    <property type="nucleotide sequence ID" value="NZ_AVBF01000004.1"/>
</dbReference>
<evidence type="ECO:0000313" key="1">
    <source>
        <dbReference type="EMBL" id="KGP74186.1"/>
    </source>
</evidence>
<dbReference type="AlphaFoldDB" id="A0A0A2TJD2"/>
<dbReference type="EMBL" id="AVBF01000004">
    <property type="protein sequence ID" value="KGP74186.1"/>
    <property type="molecule type" value="Genomic_DNA"/>
</dbReference>